<name>A0A7W6CJB1_9SPHN</name>
<evidence type="ECO:0000259" key="1">
    <source>
        <dbReference type="PROSITE" id="PS51725"/>
    </source>
</evidence>
<dbReference type="Pfam" id="PF03992">
    <property type="entry name" value="ABM"/>
    <property type="match status" value="1"/>
</dbReference>
<dbReference type="RefSeq" id="WP_168604364.1">
    <property type="nucleotide sequence ID" value="NZ_JACIDX010000027.1"/>
</dbReference>
<dbReference type="InterPro" id="IPR007138">
    <property type="entry name" value="ABM_dom"/>
</dbReference>
<keyword evidence="2" id="KW-0560">Oxidoreductase</keyword>
<evidence type="ECO:0000313" key="2">
    <source>
        <dbReference type="EMBL" id="MBB3957603.1"/>
    </source>
</evidence>
<dbReference type="EMBL" id="JACIDX010000027">
    <property type="protein sequence ID" value="MBB3957603.1"/>
    <property type="molecule type" value="Genomic_DNA"/>
</dbReference>
<dbReference type="InterPro" id="IPR011008">
    <property type="entry name" value="Dimeric_a/b-barrel"/>
</dbReference>
<keyword evidence="2" id="KW-0503">Monooxygenase</keyword>
<dbReference type="Proteomes" id="UP000548867">
    <property type="component" value="Unassembled WGS sequence"/>
</dbReference>
<feature type="domain" description="ABM" evidence="1">
    <location>
        <begin position="2"/>
        <end position="92"/>
    </location>
</feature>
<dbReference type="Gene3D" id="3.30.70.100">
    <property type="match status" value="1"/>
</dbReference>
<sequence length="102" mass="11161">MTFEIARITIDPARAADFEAAVAQAEPHFRADPGCTGFALQRVVEEPGVYHLLVGWVSVEAHTVDFRATENFAKWRALAGPFFVEPPKVVHVETVIGEAGVK</sequence>
<dbReference type="GO" id="GO:0004497">
    <property type="term" value="F:monooxygenase activity"/>
    <property type="evidence" value="ECO:0007669"/>
    <property type="project" value="UniProtKB-KW"/>
</dbReference>
<gene>
    <name evidence="2" type="ORF">GGR38_004577</name>
</gene>
<reference evidence="2 3" key="1">
    <citation type="submission" date="2020-08" db="EMBL/GenBank/DDBJ databases">
        <title>Genomic Encyclopedia of Type Strains, Phase IV (KMG-IV): sequencing the most valuable type-strain genomes for metagenomic binning, comparative biology and taxonomic classification.</title>
        <authorList>
            <person name="Goeker M."/>
        </authorList>
    </citation>
    <scope>NUCLEOTIDE SEQUENCE [LARGE SCALE GENOMIC DNA]</scope>
    <source>
        <strain evidence="2 3">DSM 27057</strain>
    </source>
</reference>
<dbReference type="SUPFAM" id="SSF54909">
    <property type="entry name" value="Dimeric alpha+beta barrel"/>
    <property type="match status" value="1"/>
</dbReference>
<evidence type="ECO:0000313" key="3">
    <source>
        <dbReference type="Proteomes" id="UP000548867"/>
    </source>
</evidence>
<keyword evidence="3" id="KW-1185">Reference proteome</keyword>
<protein>
    <submittedName>
        <fullName evidence="2">Quinol monooxygenase YgiN</fullName>
    </submittedName>
</protein>
<dbReference type="PROSITE" id="PS51725">
    <property type="entry name" value="ABM"/>
    <property type="match status" value="1"/>
</dbReference>
<proteinExistence type="predicted"/>
<dbReference type="AlphaFoldDB" id="A0A7W6CJB1"/>
<comment type="caution">
    <text evidence="2">The sequence shown here is derived from an EMBL/GenBank/DDBJ whole genome shotgun (WGS) entry which is preliminary data.</text>
</comment>
<accession>A0A7W6CJB1</accession>
<organism evidence="2 3">
    <name type="scientific">Novosphingobium sediminicola</name>
    <dbReference type="NCBI Taxonomy" id="563162"/>
    <lineage>
        <taxon>Bacteria</taxon>
        <taxon>Pseudomonadati</taxon>
        <taxon>Pseudomonadota</taxon>
        <taxon>Alphaproteobacteria</taxon>
        <taxon>Sphingomonadales</taxon>
        <taxon>Sphingomonadaceae</taxon>
        <taxon>Novosphingobium</taxon>
    </lineage>
</organism>